<evidence type="ECO:0000313" key="1">
    <source>
        <dbReference type="EMBL" id="MBB4248298.1"/>
    </source>
</evidence>
<evidence type="ECO:0000313" key="2">
    <source>
        <dbReference type="Proteomes" id="UP000587070"/>
    </source>
</evidence>
<reference evidence="1 2" key="1">
    <citation type="submission" date="2020-08" db="EMBL/GenBank/DDBJ databases">
        <title>Genome sequencing of Purple Non-Sulfur Bacteria from various extreme environments.</title>
        <authorList>
            <person name="Mayer M."/>
        </authorList>
    </citation>
    <scope>NUCLEOTIDE SEQUENCE [LARGE SCALE GENOMIC DNA]</scope>
    <source>
        <strain evidence="1 2">2761</strain>
    </source>
</reference>
<name>A0A840GCC0_RHOTE</name>
<accession>A0A840GCC0</accession>
<evidence type="ECO:0008006" key="3">
    <source>
        <dbReference type="Google" id="ProtNLM"/>
    </source>
</evidence>
<dbReference type="EMBL" id="JACIGE010000010">
    <property type="protein sequence ID" value="MBB4248298.1"/>
    <property type="molecule type" value="Genomic_DNA"/>
</dbReference>
<dbReference type="RefSeq" id="WP_153117449.1">
    <property type="nucleotide sequence ID" value="NZ_JACIGE010000010.1"/>
</dbReference>
<protein>
    <recommendedName>
        <fullName evidence="3">Dinitrogenase iron-molybdenum cofactor biosynthesis domain-containing protein</fullName>
    </recommendedName>
</protein>
<sequence length="130" mass="13340">MRVCVPLLSSVNDASGNDSPLATHFGLAGRFAVIDSENGEILADCPVGGVCRGPCGCPLPDLSGSKLDAIAGRSVGFRLLQLSRRAGLPVLASAARTLGELRRELAADRLRPLSAATCVSNARAASGRGR</sequence>
<gene>
    <name evidence="1" type="ORF">GGD90_002690</name>
</gene>
<dbReference type="Gene3D" id="3.30.420.130">
    <property type="entry name" value="Dinitrogenase iron-molybdenum cofactor biosynthesis domain"/>
    <property type="match status" value="1"/>
</dbReference>
<organism evidence="1 2">
    <name type="scientific">Rhodocyclus tenuis</name>
    <name type="common">Rhodospirillum tenue</name>
    <dbReference type="NCBI Taxonomy" id="1066"/>
    <lineage>
        <taxon>Bacteria</taxon>
        <taxon>Pseudomonadati</taxon>
        <taxon>Pseudomonadota</taxon>
        <taxon>Betaproteobacteria</taxon>
        <taxon>Rhodocyclales</taxon>
        <taxon>Rhodocyclaceae</taxon>
        <taxon>Rhodocyclus</taxon>
    </lineage>
</organism>
<dbReference type="Proteomes" id="UP000587070">
    <property type="component" value="Unassembled WGS sequence"/>
</dbReference>
<dbReference type="InterPro" id="IPR036105">
    <property type="entry name" value="DiNase_FeMo-co_biosyn_sf"/>
</dbReference>
<dbReference type="AlphaFoldDB" id="A0A840GCC0"/>
<dbReference type="SUPFAM" id="SSF53146">
    <property type="entry name" value="Nitrogenase accessory factor-like"/>
    <property type="match status" value="1"/>
</dbReference>
<keyword evidence="2" id="KW-1185">Reference proteome</keyword>
<comment type="caution">
    <text evidence="1">The sequence shown here is derived from an EMBL/GenBank/DDBJ whole genome shotgun (WGS) entry which is preliminary data.</text>
</comment>
<proteinExistence type="predicted"/>